<gene>
    <name evidence="1" type="ORF">JOF34_002296</name>
</gene>
<protein>
    <submittedName>
        <fullName evidence="1">DNA-directed RNA polymerase specialized sigma24 family protein</fullName>
    </submittedName>
</protein>
<organism evidence="1 2">
    <name type="scientific">Microbacterium amylolyticum</name>
    <dbReference type="NCBI Taxonomy" id="936337"/>
    <lineage>
        <taxon>Bacteria</taxon>
        <taxon>Bacillati</taxon>
        <taxon>Actinomycetota</taxon>
        <taxon>Actinomycetes</taxon>
        <taxon>Micrococcales</taxon>
        <taxon>Microbacteriaceae</taxon>
        <taxon>Microbacterium</taxon>
    </lineage>
</organism>
<keyword evidence="2" id="KW-1185">Reference proteome</keyword>
<keyword evidence="1" id="KW-0804">Transcription</keyword>
<dbReference type="Gene3D" id="1.10.10.60">
    <property type="entry name" value="Homeodomain-like"/>
    <property type="match status" value="1"/>
</dbReference>
<keyword evidence="1" id="KW-0240">DNA-directed RNA polymerase</keyword>
<evidence type="ECO:0000313" key="2">
    <source>
        <dbReference type="Proteomes" id="UP001519362"/>
    </source>
</evidence>
<dbReference type="GO" id="GO:0000428">
    <property type="term" value="C:DNA-directed RNA polymerase complex"/>
    <property type="evidence" value="ECO:0007669"/>
    <property type="project" value="UniProtKB-KW"/>
</dbReference>
<sequence>MSVPNRAALAEEYAKRVSIDELVRRFGIHRTTVHRLAAQAGVAVRRRGLDEPGRQEATRLYEQGMTLEEVAAELGVGDPTVRSAVVACGGTIRSRGRRPATI</sequence>
<dbReference type="EMBL" id="JAGIOL010000001">
    <property type="protein sequence ID" value="MBP2437710.1"/>
    <property type="molecule type" value="Genomic_DNA"/>
</dbReference>
<name>A0ABS4ZK91_9MICO</name>
<accession>A0ABS4ZK91</accession>
<dbReference type="RefSeq" id="WP_241245058.1">
    <property type="nucleotide sequence ID" value="NZ_CP049253.1"/>
</dbReference>
<dbReference type="Proteomes" id="UP001519362">
    <property type="component" value="Unassembled WGS sequence"/>
</dbReference>
<comment type="caution">
    <text evidence="1">The sequence shown here is derived from an EMBL/GenBank/DDBJ whole genome shotgun (WGS) entry which is preliminary data.</text>
</comment>
<proteinExistence type="predicted"/>
<reference evidence="1 2" key="1">
    <citation type="submission" date="2021-03" db="EMBL/GenBank/DDBJ databases">
        <title>Sequencing the genomes of 1000 actinobacteria strains.</title>
        <authorList>
            <person name="Klenk H.-P."/>
        </authorList>
    </citation>
    <scope>NUCLEOTIDE SEQUENCE [LARGE SCALE GENOMIC DNA]</scope>
    <source>
        <strain evidence="1 2">DSM 24221</strain>
    </source>
</reference>
<evidence type="ECO:0000313" key="1">
    <source>
        <dbReference type="EMBL" id="MBP2437710.1"/>
    </source>
</evidence>